<reference evidence="1 2" key="1">
    <citation type="journal article" date="2014" name="Nature">
        <title>An environmental bacterial taxon with a large and distinct metabolic repertoire.</title>
        <authorList>
            <person name="Wilson M.C."/>
            <person name="Mori T."/>
            <person name="Ruckert C."/>
            <person name="Uria A.R."/>
            <person name="Helf M.J."/>
            <person name="Takada K."/>
            <person name="Gernert C."/>
            <person name="Steffens U.A."/>
            <person name="Heycke N."/>
            <person name="Schmitt S."/>
            <person name="Rinke C."/>
            <person name="Helfrich E.J."/>
            <person name="Brachmann A.O."/>
            <person name="Gurgui C."/>
            <person name="Wakimoto T."/>
            <person name="Kracht M."/>
            <person name="Crusemann M."/>
            <person name="Hentschel U."/>
            <person name="Abe I."/>
            <person name="Matsunaga S."/>
            <person name="Kalinowski J."/>
            <person name="Takeyama H."/>
            <person name="Piel J."/>
        </authorList>
    </citation>
    <scope>NUCLEOTIDE SEQUENCE [LARGE SCALE GENOMIC DNA]</scope>
    <source>
        <strain evidence="2">TSY2</strain>
    </source>
</reference>
<dbReference type="Proteomes" id="UP000019140">
    <property type="component" value="Unassembled WGS sequence"/>
</dbReference>
<protein>
    <recommendedName>
        <fullName evidence="3">Histidine kinase domain-containing protein</fullName>
    </recommendedName>
</protein>
<dbReference type="AlphaFoldDB" id="W4LNQ4"/>
<accession>W4LNQ4</accession>
<dbReference type="HOGENOM" id="CLU_677374_0_0_7"/>
<evidence type="ECO:0000313" key="2">
    <source>
        <dbReference type="Proteomes" id="UP000019140"/>
    </source>
</evidence>
<sequence>MDSKSGTLSSFYQNLINFVSDHPEPEAIKSYLERMARTSVQADSDYLGPTIRAAGHRVYDAIIENIFKSVISAVSRETLLSETIDALWRHKSSNSSLCLFVLEAPSAREIRDGDKIKAVSQKGLNENLWENFSELIRSRLHESELLQNLLVRGESIPIWLNLYIPYYKGEFDILVKPDLQNKSKSKSYWISAVALKGGQIGRPNQSLIALYVNRGDELAPKLPQGANQEWRVLQFLGVAYQVLQHQLANVAEEVHGQRQKLLSFLAPGIMHHEMGIQVENMCDLLKLSEKIAQRLDEKYREEDTKRLWKNCNVLIDMATGLFNISDAFNNMERRRAREVVYLEDIFKDIETVTSHRLSKVGVQLIWDPALICLNLETDPALLLHMLLNIIINATNAFEDIANNEQQ</sequence>
<evidence type="ECO:0000313" key="1">
    <source>
        <dbReference type="EMBL" id="ETW99330.1"/>
    </source>
</evidence>
<evidence type="ECO:0008006" key="3">
    <source>
        <dbReference type="Google" id="ProtNLM"/>
    </source>
</evidence>
<gene>
    <name evidence="1" type="ORF">ETSY2_41130</name>
</gene>
<keyword evidence="2" id="KW-1185">Reference proteome</keyword>
<proteinExistence type="predicted"/>
<comment type="caution">
    <text evidence="1">The sequence shown here is derived from an EMBL/GenBank/DDBJ whole genome shotgun (WGS) entry which is preliminary data.</text>
</comment>
<name>W4LNQ4_9BACT</name>
<organism evidence="1 2">
    <name type="scientific">Candidatus Entotheonella gemina</name>
    <dbReference type="NCBI Taxonomy" id="1429439"/>
    <lineage>
        <taxon>Bacteria</taxon>
        <taxon>Pseudomonadati</taxon>
        <taxon>Nitrospinota/Tectimicrobiota group</taxon>
        <taxon>Candidatus Tectimicrobiota</taxon>
        <taxon>Candidatus Entotheonellia</taxon>
        <taxon>Candidatus Entotheonellales</taxon>
        <taxon>Candidatus Entotheonellaceae</taxon>
        <taxon>Candidatus Entotheonella</taxon>
    </lineage>
</organism>
<dbReference type="EMBL" id="AZHX01001851">
    <property type="protein sequence ID" value="ETW99330.1"/>
    <property type="molecule type" value="Genomic_DNA"/>
</dbReference>